<reference evidence="1" key="1">
    <citation type="journal article" date="2023" name="Front. Mar. Sci.">
        <title>A new Merluccius polli reference genome to investigate the effects of global change in West African waters.</title>
        <authorList>
            <person name="Mateo J.L."/>
            <person name="Blanco-Fernandez C."/>
            <person name="Garcia-Vazquez E."/>
            <person name="Machado-Schiaffino G."/>
        </authorList>
    </citation>
    <scope>NUCLEOTIDE SEQUENCE</scope>
    <source>
        <strain evidence="1">C29</strain>
        <tissue evidence="1">Fin</tissue>
    </source>
</reference>
<dbReference type="PANTHER" id="PTHR31025">
    <property type="entry name" value="SI:CH211-196P9.1-RELATED"/>
    <property type="match status" value="1"/>
</dbReference>
<evidence type="ECO:0000313" key="1">
    <source>
        <dbReference type="EMBL" id="KAK0136821.1"/>
    </source>
</evidence>
<organism evidence="1 2">
    <name type="scientific">Merluccius polli</name>
    <name type="common">Benguela hake</name>
    <name type="synonym">Merluccius cadenati</name>
    <dbReference type="NCBI Taxonomy" id="89951"/>
    <lineage>
        <taxon>Eukaryota</taxon>
        <taxon>Metazoa</taxon>
        <taxon>Chordata</taxon>
        <taxon>Craniata</taxon>
        <taxon>Vertebrata</taxon>
        <taxon>Euteleostomi</taxon>
        <taxon>Actinopterygii</taxon>
        <taxon>Neopterygii</taxon>
        <taxon>Teleostei</taxon>
        <taxon>Neoteleostei</taxon>
        <taxon>Acanthomorphata</taxon>
        <taxon>Zeiogadaria</taxon>
        <taxon>Gadariae</taxon>
        <taxon>Gadiformes</taxon>
        <taxon>Gadoidei</taxon>
        <taxon>Merlucciidae</taxon>
        <taxon>Merluccius</taxon>
    </lineage>
</organism>
<protein>
    <submittedName>
        <fullName evidence="1">Uncharacterized protein</fullName>
    </submittedName>
</protein>
<dbReference type="AlphaFoldDB" id="A0AA47NSJ3"/>
<dbReference type="Proteomes" id="UP001174136">
    <property type="component" value="Unassembled WGS sequence"/>
</dbReference>
<comment type="caution">
    <text evidence="1">The sequence shown here is derived from an EMBL/GenBank/DDBJ whole genome shotgun (WGS) entry which is preliminary data.</text>
</comment>
<gene>
    <name evidence="1" type="ORF">N1851_026993</name>
</gene>
<dbReference type="EMBL" id="JAOPHQ010005125">
    <property type="protein sequence ID" value="KAK0136821.1"/>
    <property type="molecule type" value="Genomic_DNA"/>
</dbReference>
<sequence length="412" mass="46285">MSQYLISTSYTCFSRIPSKAVRVKYAQGIVALFPYLKDPMSKHGYEHFYDPASGSGYIAWRIKNVQRSETDHPRSRIALEEFSGGPKAARDSPSTIEQLTGEKCEEAMSMMNHSSDEALVMDKMKATFEHRQILVRNPDKSVDVLDTFPRFLDIPGLIEQDFLMLFGEETSGKFLSKWPTFFRPHITEDAKGLVSTISTHHVEELLSSAEGNDGGVPNKVASECIFAMLNCLGWDRDIASLCLLLHLIPPTSKGHKKSAKISALQAEDYLVRYVLDVNSSHEEICLSEMLPSQHLFALKRCRPCKIVGASIPIFLSGLEPTQPFLLCVGPQKNKIQKFYVIVDGKAIPCRAQTSVAAFDELFKTHFVFGTSYSEALDGFYTLVQTAVYNIDIGIVREKPRVRELRARFLNLK</sequence>
<keyword evidence="2" id="KW-1185">Reference proteome</keyword>
<name>A0AA47NSJ3_MERPO</name>
<proteinExistence type="predicted"/>
<accession>A0AA47NSJ3</accession>
<evidence type="ECO:0000313" key="2">
    <source>
        <dbReference type="Proteomes" id="UP001174136"/>
    </source>
</evidence>
<dbReference type="PANTHER" id="PTHR31025:SF29">
    <property type="entry name" value="SI:CH211-196P9.1"/>
    <property type="match status" value="1"/>
</dbReference>